<dbReference type="SUPFAM" id="SSF53335">
    <property type="entry name" value="S-adenosyl-L-methionine-dependent methyltransferases"/>
    <property type="match status" value="1"/>
</dbReference>
<dbReference type="EMBL" id="FZQA01000001">
    <property type="protein sequence ID" value="SNT67885.1"/>
    <property type="molecule type" value="Genomic_DNA"/>
</dbReference>
<sequence length="312" mass="34484">MNFREILSAAPENFVLRIVDAGAAGGLDARWRPLRPVVAGMLFDPREKAVVGTPGAPGRDCVHPSLLGRAEGEATLYFTELGAMSSTLKPNQTLLDRFRKKRRHGRVAAEETFRVEPLDAVAARHDFYPDILKADVQGGELAVLEGAQACLERAAIVAEIEVSFLERYEGQPRFCAVESFLDRFGFELIDLVRLKRYRHENSAGLGNLSLGRGQRAGRVAYGDAIFLLREEVAARRAEAMDAPARAAFALKAVLALLAYGKADMAARWFDLRRDAFDAPLAGAIARTLRRIGRRRYGAGHLHHLFDYAARKL</sequence>
<dbReference type="InterPro" id="IPR029063">
    <property type="entry name" value="SAM-dependent_MTases_sf"/>
</dbReference>
<dbReference type="PANTHER" id="PTHR36973">
    <property type="entry name" value="SLL1456 PROTEIN-RELATED"/>
    <property type="match status" value="1"/>
</dbReference>
<keyword evidence="3" id="KW-1185">Reference proteome</keyword>
<feature type="domain" description="Methyltransferase FkbM" evidence="1">
    <location>
        <begin position="67"/>
        <end position="188"/>
    </location>
</feature>
<reference evidence="2 3" key="1">
    <citation type="submission" date="2017-07" db="EMBL/GenBank/DDBJ databases">
        <authorList>
            <person name="Sun Z.S."/>
            <person name="Albrecht U."/>
            <person name="Echele G."/>
            <person name="Lee C.C."/>
        </authorList>
    </citation>
    <scope>NUCLEOTIDE SEQUENCE [LARGE SCALE GENOMIC DNA]</scope>
    <source>
        <strain evidence="2 3">CGMCC 1.12710</strain>
    </source>
</reference>
<dbReference type="Pfam" id="PF05050">
    <property type="entry name" value="Methyltransf_21"/>
    <property type="match status" value="1"/>
</dbReference>
<dbReference type="InterPro" id="IPR053188">
    <property type="entry name" value="FkbM_Methyltransferase"/>
</dbReference>
<name>A0A239PJX9_9PROT</name>
<dbReference type="InterPro" id="IPR006342">
    <property type="entry name" value="FkbM_mtfrase"/>
</dbReference>
<gene>
    <name evidence="2" type="ORF">SAMN06297382_0378</name>
</gene>
<dbReference type="GO" id="GO:0008171">
    <property type="term" value="F:O-methyltransferase activity"/>
    <property type="evidence" value="ECO:0007669"/>
    <property type="project" value="TreeGrafter"/>
</dbReference>
<dbReference type="PANTHER" id="PTHR36973:SF4">
    <property type="entry name" value="NODULATION PROTEIN"/>
    <property type="match status" value="1"/>
</dbReference>
<accession>A0A239PJX9</accession>
<dbReference type="RefSeq" id="WP_089410885.1">
    <property type="nucleotide sequence ID" value="NZ_FZQA01000001.1"/>
</dbReference>
<protein>
    <submittedName>
        <fullName evidence="2">Methyltransferase, FkbM family</fullName>
    </submittedName>
</protein>
<evidence type="ECO:0000313" key="2">
    <source>
        <dbReference type="EMBL" id="SNT67885.1"/>
    </source>
</evidence>
<dbReference type="Proteomes" id="UP000198346">
    <property type="component" value="Unassembled WGS sequence"/>
</dbReference>
<keyword evidence="2" id="KW-0808">Transferase</keyword>
<dbReference type="OrthoDB" id="292760at2"/>
<organism evidence="2 3">
    <name type="scientific">Amphiplicatus metriothermophilus</name>
    <dbReference type="NCBI Taxonomy" id="1519374"/>
    <lineage>
        <taxon>Bacteria</taxon>
        <taxon>Pseudomonadati</taxon>
        <taxon>Pseudomonadota</taxon>
        <taxon>Alphaproteobacteria</taxon>
        <taxon>Parvularculales</taxon>
        <taxon>Parvularculaceae</taxon>
        <taxon>Amphiplicatus</taxon>
    </lineage>
</organism>
<evidence type="ECO:0000259" key="1">
    <source>
        <dbReference type="Pfam" id="PF05050"/>
    </source>
</evidence>
<dbReference type="Gene3D" id="3.40.50.150">
    <property type="entry name" value="Vaccinia Virus protein VP39"/>
    <property type="match status" value="1"/>
</dbReference>
<evidence type="ECO:0000313" key="3">
    <source>
        <dbReference type="Proteomes" id="UP000198346"/>
    </source>
</evidence>
<proteinExistence type="predicted"/>
<keyword evidence="2" id="KW-0489">Methyltransferase</keyword>
<dbReference type="AlphaFoldDB" id="A0A239PJX9"/>
<dbReference type="GO" id="GO:0032259">
    <property type="term" value="P:methylation"/>
    <property type="evidence" value="ECO:0007669"/>
    <property type="project" value="UniProtKB-KW"/>
</dbReference>